<sequence>MVRTKKQHNRISNRTYPSKLCKKEGCMMEFIPTDSRQVYCCSQHRIDSNNDKRKVIDKFESEFTKKAKKNRFVLIKISESDYYKKRGYVEKGLLVYEGYELPVYHSKELEHGTNREILVCYEYGLILIDASKEIYKIDIIEK</sequence>
<accession>A0ABY9RAF3</accession>
<dbReference type="Proteomes" id="UP001180481">
    <property type="component" value="Chromosome"/>
</dbReference>
<dbReference type="RefSeq" id="WP_309532114.1">
    <property type="nucleotide sequence ID" value="NZ_CP133721.1"/>
</dbReference>
<evidence type="ECO:0000313" key="2">
    <source>
        <dbReference type="Proteomes" id="UP001180481"/>
    </source>
</evidence>
<evidence type="ECO:0000313" key="1">
    <source>
        <dbReference type="EMBL" id="WMW77779.1"/>
    </source>
</evidence>
<organism evidence="1 2">
    <name type="scientific">Flavobacterium nakdongensis</name>
    <dbReference type="NCBI Taxonomy" id="3073563"/>
    <lineage>
        <taxon>Bacteria</taxon>
        <taxon>Pseudomonadati</taxon>
        <taxon>Bacteroidota</taxon>
        <taxon>Flavobacteriia</taxon>
        <taxon>Flavobacteriales</taxon>
        <taxon>Flavobacteriaceae</taxon>
        <taxon>Flavobacterium</taxon>
    </lineage>
</organism>
<protein>
    <submittedName>
        <fullName evidence="1">Uncharacterized protein</fullName>
    </submittedName>
</protein>
<gene>
    <name evidence="1" type="ORF">RF683_09845</name>
</gene>
<reference evidence="1" key="1">
    <citation type="submission" date="2023-09" db="EMBL/GenBank/DDBJ databases">
        <title>Flavobacterium sp. 20NA77.7 isolated from freshwater.</title>
        <authorList>
            <person name="Le V."/>
            <person name="Ko S.-R."/>
            <person name="Ahn C.-Y."/>
            <person name="Oh H.-M."/>
        </authorList>
    </citation>
    <scope>NUCLEOTIDE SEQUENCE</scope>
    <source>
        <strain evidence="1">20NA77.7</strain>
    </source>
</reference>
<proteinExistence type="predicted"/>
<name>A0ABY9RAF3_9FLAO</name>
<dbReference type="EMBL" id="CP133721">
    <property type="protein sequence ID" value="WMW77779.1"/>
    <property type="molecule type" value="Genomic_DNA"/>
</dbReference>
<keyword evidence="2" id="KW-1185">Reference proteome</keyword>